<evidence type="ECO:0000256" key="3">
    <source>
        <dbReference type="ARBA" id="ARBA00022833"/>
    </source>
</evidence>
<dbReference type="SUPFAM" id="SSF46785">
    <property type="entry name" value="Winged helix' DNA-binding domain"/>
    <property type="match status" value="1"/>
</dbReference>
<dbReference type="GO" id="GO:1900376">
    <property type="term" value="P:regulation of secondary metabolite biosynthetic process"/>
    <property type="evidence" value="ECO:0007669"/>
    <property type="project" value="TreeGrafter"/>
</dbReference>
<evidence type="ECO:0000256" key="4">
    <source>
        <dbReference type="ARBA" id="ARBA00023015"/>
    </source>
</evidence>
<feature type="binding site" evidence="8">
    <location>
        <position position="115"/>
    </location>
    <ligand>
        <name>Fe cation</name>
        <dbReference type="ChEBI" id="CHEBI:24875"/>
    </ligand>
</feature>
<name>C7MLN9_CRYCD</name>
<dbReference type="GO" id="GO:0000976">
    <property type="term" value="F:transcription cis-regulatory region binding"/>
    <property type="evidence" value="ECO:0007669"/>
    <property type="project" value="TreeGrafter"/>
</dbReference>
<evidence type="ECO:0000256" key="2">
    <source>
        <dbReference type="ARBA" id="ARBA00022491"/>
    </source>
</evidence>
<dbReference type="Proteomes" id="UP000000954">
    <property type="component" value="Chromosome"/>
</dbReference>
<keyword evidence="8" id="KW-0408">Iron</keyword>
<accession>C7MLN9</accession>
<dbReference type="eggNOG" id="COG0735">
    <property type="taxonomic scope" value="Bacteria"/>
</dbReference>
<evidence type="ECO:0000256" key="8">
    <source>
        <dbReference type="PIRSR" id="PIRSR602481-2"/>
    </source>
</evidence>
<reference evidence="9 10" key="1">
    <citation type="journal article" date="2009" name="Stand. Genomic Sci.">
        <title>Complete genome sequence of Cryptobacterium curtum type strain (12-3).</title>
        <authorList>
            <person name="Mavrommatis K."/>
            <person name="Pukall R."/>
            <person name="Rohde C."/>
            <person name="Chen F."/>
            <person name="Sims D."/>
            <person name="Brettin T."/>
            <person name="Kuske C."/>
            <person name="Detter J.C."/>
            <person name="Han C."/>
            <person name="Lapidus A."/>
            <person name="Copeland A."/>
            <person name="Glavina Del Rio T."/>
            <person name="Nolan M."/>
            <person name="Lucas S."/>
            <person name="Tice H."/>
            <person name="Cheng J.F."/>
            <person name="Bruce D."/>
            <person name="Goodwin L."/>
            <person name="Pitluck S."/>
            <person name="Ovchinnikova G."/>
            <person name="Pati A."/>
            <person name="Ivanova N."/>
            <person name="Chen A."/>
            <person name="Palaniappan K."/>
            <person name="Chain P."/>
            <person name="D'haeseleer P."/>
            <person name="Goker M."/>
            <person name="Bristow J."/>
            <person name="Eisen J.A."/>
            <person name="Markowitz V."/>
            <person name="Hugenholtz P."/>
            <person name="Rohde M."/>
            <person name="Klenk H.P."/>
            <person name="Kyrpides N.C."/>
        </authorList>
    </citation>
    <scope>NUCLEOTIDE SEQUENCE [LARGE SCALE GENOMIC DNA]</scope>
    <source>
        <strain evidence="10">ATCC 700683 / DSM 15641 / 12-3</strain>
    </source>
</reference>
<proteinExistence type="inferred from homology"/>
<keyword evidence="3 7" id="KW-0862">Zinc</keyword>
<comment type="similarity">
    <text evidence="1">Belongs to the Fur family.</text>
</comment>
<feature type="binding site" evidence="7">
    <location>
        <position position="84"/>
    </location>
    <ligand>
        <name>Zn(2+)</name>
        <dbReference type="ChEBI" id="CHEBI:29105"/>
    </ligand>
</feature>
<feature type="binding site" evidence="7">
    <location>
        <position position="126"/>
    </location>
    <ligand>
        <name>Zn(2+)</name>
        <dbReference type="ChEBI" id="CHEBI:29105"/>
    </ligand>
</feature>
<evidence type="ECO:0000256" key="7">
    <source>
        <dbReference type="PIRSR" id="PIRSR602481-1"/>
    </source>
</evidence>
<comment type="cofactor">
    <cofactor evidence="7">
        <name>Zn(2+)</name>
        <dbReference type="ChEBI" id="CHEBI:29105"/>
    </cofactor>
    <text evidence="7">Binds 1 zinc ion per subunit.</text>
</comment>
<keyword evidence="10" id="KW-1185">Reference proteome</keyword>
<dbReference type="KEGG" id="ccu:Ccur_01120"/>
<keyword evidence="4" id="KW-0805">Transcription regulation</keyword>
<dbReference type="InterPro" id="IPR036390">
    <property type="entry name" value="WH_DNA-bd_sf"/>
</dbReference>
<dbReference type="Pfam" id="PF01475">
    <property type="entry name" value="FUR"/>
    <property type="match status" value="1"/>
</dbReference>
<dbReference type="GO" id="GO:0045892">
    <property type="term" value="P:negative regulation of DNA-templated transcription"/>
    <property type="evidence" value="ECO:0007669"/>
    <property type="project" value="TreeGrafter"/>
</dbReference>
<evidence type="ECO:0000256" key="1">
    <source>
        <dbReference type="ARBA" id="ARBA00007957"/>
    </source>
</evidence>
<gene>
    <name evidence="9" type="ordered locus">Ccur_01120</name>
</gene>
<evidence type="ECO:0000256" key="6">
    <source>
        <dbReference type="ARBA" id="ARBA00023163"/>
    </source>
</evidence>
<keyword evidence="5" id="KW-0238">DNA-binding</keyword>
<dbReference type="InterPro" id="IPR036388">
    <property type="entry name" value="WH-like_DNA-bd_sf"/>
</dbReference>
<dbReference type="EMBL" id="CP001682">
    <property type="protein sequence ID" value="ACU93845.1"/>
    <property type="molecule type" value="Genomic_DNA"/>
</dbReference>
<dbReference type="AlphaFoldDB" id="C7MLN9"/>
<dbReference type="PANTHER" id="PTHR33202:SF7">
    <property type="entry name" value="FERRIC UPTAKE REGULATION PROTEIN"/>
    <property type="match status" value="1"/>
</dbReference>
<evidence type="ECO:0000313" key="10">
    <source>
        <dbReference type="Proteomes" id="UP000000954"/>
    </source>
</evidence>
<dbReference type="HOGENOM" id="CLU_096072_4_2_11"/>
<evidence type="ECO:0000313" key="9">
    <source>
        <dbReference type="EMBL" id="ACU93845.1"/>
    </source>
</evidence>
<dbReference type="Gene3D" id="1.10.10.10">
    <property type="entry name" value="Winged helix-like DNA-binding domain superfamily/Winged helix DNA-binding domain"/>
    <property type="match status" value="1"/>
</dbReference>
<dbReference type="GO" id="GO:0003700">
    <property type="term" value="F:DNA-binding transcription factor activity"/>
    <property type="evidence" value="ECO:0007669"/>
    <property type="project" value="InterPro"/>
</dbReference>
<sequence length="137" mass="15484">MVQRRNTKQRKLVLDSVRSLHNHPTADEVYVQAQQFDGHISRGTVYRNLALLAEEGQIFMVKTPGGFRYDFRTDDHAHVICTSCGTVYDFPIDVDRLQELDAQVEAVTGFSKVEHSVVFSGLCDSCRAREHSQRAAS</sequence>
<comment type="cofactor">
    <cofactor evidence="8">
        <name>Mn(2+)</name>
        <dbReference type="ChEBI" id="CHEBI:29035"/>
    </cofactor>
    <cofactor evidence="8">
        <name>Fe(2+)</name>
        <dbReference type="ChEBI" id="CHEBI:29033"/>
    </cofactor>
    <text evidence="8">Binds 1 Mn(2+) or Fe(2+) ion per subunit.</text>
</comment>
<dbReference type="InterPro" id="IPR043135">
    <property type="entry name" value="Fur_C"/>
</dbReference>
<dbReference type="RefSeq" id="WP_012802534.1">
    <property type="nucleotide sequence ID" value="NC_013170.1"/>
</dbReference>
<dbReference type="Gene3D" id="3.30.1490.190">
    <property type="match status" value="1"/>
</dbReference>
<dbReference type="STRING" id="469378.Ccur_01120"/>
<dbReference type="CDD" id="cd07153">
    <property type="entry name" value="Fur_like"/>
    <property type="match status" value="1"/>
</dbReference>
<keyword evidence="7" id="KW-0479">Metal-binding</keyword>
<dbReference type="GO" id="GO:0008270">
    <property type="term" value="F:zinc ion binding"/>
    <property type="evidence" value="ECO:0007669"/>
    <property type="project" value="TreeGrafter"/>
</dbReference>
<keyword evidence="6" id="KW-0804">Transcription</keyword>
<keyword evidence="2" id="KW-0678">Repressor</keyword>
<dbReference type="PANTHER" id="PTHR33202">
    <property type="entry name" value="ZINC UPTAKE REGULATION PROTEIN"/>
    <property type="match status" value="1"/>
</dbReference>
<dbReference type="InterPro" id="IPR002481">
    <property type="entry name" value="FUR"/>
</dbReference>
<protein>
    <submittedName>
        <fullName evidence="9">Fe2+/Zn2+ uptake regulation protein</fullName>
    </submittedName>
</protein>
<feature type="binding site" evidence="7">
    <location>
        <position position="123"/>
    </location>
    <ligand>
        <name>Zn(2+)</name>
        <dbReference type="ChEBI" id="CHEBI:29105"/>
    </ligand>
</feature>
<feature type="binding site" evidence="7">
    <location>
        <position position="81"/>
    </location>
    <ligand>
        <name>Zn(2+)</name>
        <dbReference type="ChEBI" id="CHEBI:29105"/>
    </ligand>
</feature>
<evidence type="ECO:0000256" key="5">
    <source>
        <dbReference type="ARBA" id="ARBA00023125"/>
    </source>
</evidence>
<organism evidence="9 10">
    <name type="scientific">Cryptobacterium curtum (strain ATCC 700683 / DSM 15641 / CCUG 43107 / 12-3)</name>
    <dbReference type="NCBI Taxonomy" id="469378"/>
    <lineage>
        <taxon>Bacteria</taxon>
        <taxon>Bacillati</taxon>
        <taxon>Actinomycetota</taxon>
        <taxon>Coriobacteriia</taxon>
        <taxon>Eggerthellales</taxon>
        <taxon>Eggerthellaceae</taxon>
        <taxon>Cryptobacterium</taxon>
    </lineage>
</organism>